<keyword evidence="1" id="KW-0472">Membrane</keyword>
<keyword evidence="3" id="KW-1185">Reference proteome</keyword>
<gene>
    <name evidence="2" type="ORF">PMAYCL1PPCAC_21291</name>
</gene>
<keyword evidence="1" id="KW-0812">Transmembrane</keyword>
<evidence type="ECO:0000313" key="3">
    <source>
        <dbReference type="Proteomes" id="UP001328107"/>
    </source>
</evidence>
<reference evidence="3" key="1">
    <citation type="submission" date="2022-10" db="EMBL/GenBank/DDBJ databases">
        <title>Genome assembly of Pristionchus species.</title>
        <authorList>
            <person name="Yoshida K."/>
            <person name="Sommer R.J."/>
        </authorList>
    </citation>
    <scope>NUCLEOTIDE SEQUENCE [LARGE SCALE GENOMIC DNA]</scope>
    <source>
        <strain evidence="3">RS5460</strain>
    </source>
</reference>
<sequence length="91" mass="10163">AALISSIIINCIDVLSFCCNIGVMKFCHRQYARLFAKTTLNARYQVREANDVAHALFPAYISGLVFKILIAIFTWAFALGGVEKIGLYFLN</sequence>
<name>A0AAN5CUE5_9BILA</name>
<accession>A0AAN5CUE5</accession>
<dbReference type="Proteomes" id="UP001328107">
    <property type="component" value="Unassembled WGS sequence"/>
</dbReference>
<feature type="non-terminal residue" evidence="2">
    <location>
        <position position="91"/>
    </location>
</feature>
<keyword evidence="1" id="KW-1133">Transmembrane helix</keyword>
<comment type="caution">
    <text evidence="2">The sequence shown here is derived from an EMBL/GenBank/DDBJ whole genome shotgun (WGS) entry which is preliminary data.</text>
</comment>
<protein>
    <recommendedName>
        <fullName evidence="4">G protein-coupled receptor</fullName>
    </recommendedName>
</protein>
<evidence type="ECO:0008006" key="4">
    <source>
        <dbReference type="Google" id="ProtNLM"/>
    </source>
</evidence>
<proteinExistence type="predicted"/>
<organism evidence="2 3">
    <name type="scientific">Pristionchus mayeri</name>
    <dbReference type="NCBI Taxonomy" id="1317129"/>
    <lineage>
        <taxon>Eukaryota</taxon>
        <taxon>Metazoa</taxon>
        <taxon>Ecdysozoa</taxon>
        <taxon>Nematoda</taxon>
        <taxon>Chromadorea</taxon>
        <taxon>Rhabditida</taxon>
        <taxon>Rhabditina</taxon>
        <taxon>Diplogasteromorpha</taxon>
        <taxon>Diplogasteroidea</taxon>
        <taxon>Neodiplogasteridae</taxon>
        <taxon>Pristionchus</taxon>
    </lineage>
</organism>
<dbReference type="AlphaFoldDB" id="A0AAN5CUE5"/>
<evidence type="ECO:0000256" key="1">
    <source>
        <dbReference type="SAM" id="Phobius"/>
    </source>
</evidence>
<feature type="non-terminal residue" evidence="2">
    <location>
        <position position="1"/>
    </location>
</feature>
<feature type="transmembrane region" description="Helical" evidence="1">
    <location>
        <begin position="59"/>
        <end position="82"/>
    </location>
</feature>
<dbReference type="EMBL" id="BTRK01000005">
    <property type="protein sequence ID" value="GMR51096.1"/>
    <property type="molecule type" value="Genomic_DNA"/>
</dbReference>
<evidence type="ECO:0000313" key="2">
    <source>
        <dbReference type="EMBL" id="GMR51096.1"/>
    </source>
</evidence>